<evidence type="ECO:0000313" key="3">
    <source>
        <dbReference type="Proteomes" id="UP000006727"/>
    </source>
</evidence>
<dbReference type="Gramene" id="Pp3c24_19570V3.1">
    <property type="protein sequence ID" value="Pp3c24_19570V3.1"/>
    <property type="gene ID" value="Pp3c24_19570"/>
</dbReference>
<dbReference type="Proteomes" id="UP000006727">
    <property type="component" value="Chromosome 24"/>
</dbReference>
<name>A0A7I4CL50_PHYPA</name>
<dbReference type="EnsemblPlants" id="Pp3c24_19570V3.1">
    <property type="protein sequence ID" value="Pp3c24_19570V3.1"/>
    <property type="gene ID" value="Pp3c24_19570"/>
</dbReference>
<dbReference type="InParanoid" id="A0A7I4CL50"/>
<organism evidence="2 3">
    <name type="scientific">Physcomitrium patens</name>
    <name type="common">Spreading-leaved earth moss</name>
    <name type="synonym">Physcomitrella patens</name>
    <dbReference type="NCBI Taxonomy" id="3218"/>
    <lineage>
        <taxon>Eukaryota</taxon>
        <taxon>Viridiplantae</taxon>
        <taxon>Streptophyta</taxon>
        <taxon>Embryophyta</taxon>
        <taxon>Bryophyta</taxon>
        <taxon>Bryophytina</taxon>
        <taxon>Bryopsida</taxon>
        <taxon>Funariidae</taxon>
        <taxon>Funariales</taxon>
        <taxon>Funariaceae</taxon>
        <taxon>Physcomitrium</taxon>
    </lineage>
</organism>
<proteinExistence type="predicted"/>
<keyword evidence="3" id="KW-1185">Reference proteome</keyword>
<evidence type="ECO:0000256" key="1">
    <source>
        <dbReference type="SAM" id="MobiDB-lite"/>
    </source>
</evidence>
<dbReference type="EnsemblPlants" id="Pp3c24_19570V3.2">
    <property type="protein sequence ID" value="Pp3c24_19570V3.2"/>
    <property type="gene ID" value="Pp3c24_19570"/>
</dbReference>
<dbReference type="Gramene" id="Pp3c24_19570V3.2">
    <property type="protein sequence ID" value="Pp3c24_19570V3.2"/>
    <property type="gene ID" value="Pp3c24_19570"/>
</dbReference>
<accession>A0A7I4CL50</accession>
<reference evidence="2 3" key="1">
    <citation type="journal article" date="2008" name="Science">
        <title>The Physcomitrella genome reveals evolutionary insights into the conquest of land by plants.</title>
        <authorList>
            <person name="Rensing S."/>
            <person name="Lang D."/>
            <person name="Zimmer A."/>
            <person name="Terry A."/>
            <person name="Salamov A."/>
            <person name="Shapiro H."/>
            <person name="Nishiyama T."/>
            <person name="Perroud P.-F."/>
            <person name="Lindquist E."/>
            <person name="Kamisugi Y."/>
            <person name="Tanahashi T."/>
            <person name="Sakakibara K."/>
            <person name="Fujita T."/>
            <person name="Oishi K."/>
            <person name="Shin-I T."/>
            <person name="Kuroki Y."/>
            <person name="Toyoda A."/>
            <person name="Suzuki Y."/>
            <person name="Hashimoto A."/>
            <person name="Yamaguchi K."/>
            <person name="Sugano A."/>
            <person name="Kohara Y."/>
            <person name="Fujiyama A."/>
            <person name="Anterola A."/>
            <person name="Aoki S."/>
            <person name="Ashton N."/>
            <person name="Barbazuk W.B."/>
            <person name="Barker E."/>
            <person name="Bennetzen J."/>
            <person name="Bezanilla M."/>
            <person name="Blankenship R."/>
            <person name="Cho S.H."/>
            <person name="Dutcher S."/>
            <person name="Estelle M."/>
            <person name="Fawcett J.A."/>
            <person name="Gundlach H."/>
            <person name="Hanada K."/>
            <person name="Heyl A."/>
            <person name="Hicks K.A."/>
            <person name="Hugh J."/>
            <person name="Lohr M."/>
            <person name="Mayer K."/>
            <person name="Melkozernov A."/>
            <person name="Murata T."/>
            <person name="Nelson D."/>
            <person name="Pils B."/>
            <person name="Prigge M."/>
            <person name="Reiss B."/>
            <person name="Renner T."/>
            <person name="Rombauts S."/>
            <person name="Rushton P."/>
            <person name="Sanderfoot A."/>
            <person name="Schween G."/>
            <person name="Shiu S.-H."/>
            <person name="Stueber K."/>
            <person name="Theodoulou F.L."/>
            <person name="Tu H."/>
            <person name="Van de Peer Y."/>
            <person name="Verrier P.J."/>
            <person name="Waters E."/>
            <person name="Wood A."/>
            <person name="Yang L."/>
            <person name="Cove D."/>
            <person name="Cuming A."/>
            <person name="Hasebe M."/>
            <person name="Lucas S."/>
            <person name="Mishler D.B."/>
            <person name="Reski R."/>
            <person name="Grigoriev I."/>
            <person name="Quatrano R.S."/>
            <person name="Boore J.L."/>
        </authorList>
    </citation>
    <scope>NUCLEOTIDE SEQUENCE [LARGE SCALE GENOMIC DNA]</scope>
    <source>
        <strain evidence="2 3">cv. Gransden 2004</strain>
    </source>
</reference>
<feature type="region of interest" description="Disordered" evidence="1">
    <location>
        <begin position="60"/>
        <end position="108"/>
    </location>
</feature>
<dbReference type="AlphaFoldDB" id="A0A7I4CL50"/>
<sequence length="144" mass="16154">MQNSRLSMCALFVYTAGKSQWEVDAFISIAIANSRRAICIEIESIRNRMAYISTADQFGAQRGGKDVAPPTKAGSTSVLDIPGTPAEGLGEGYYTRSRKNSQLRGDSIPQTRRRVINRSRAKTHNDADEFWFHPLNKQLHQLIR</sequence>
<protein>
    <submittedName>
        <fullName evidence="2">Uncharacterized protein</fullName>
    </submittedName>
</protein>
<dbReference type="EMBL" id="ABEU02000024">
    <property type="status" value="NOT_ANNOTATED_CDS"/>
    <property type="molecule type" value="Genomic_DNA"/>
</dbReference>
<reference evidence="2 3" key="2">
    <citation type="journal article" date="2018" name="Plant J.">
        <title>The Physcomitrella patens chromosome-scale assembly reveals moss genome structure and evolution.</title>
        <authorList>
            <person name="Lang D."/>
            <person name="Ullrich K.K."/>
            <person name="Murat F."/>
            <person name="Fuchs J."/>
            <person name="Jenkins J."/>
            <person name="Haas F.B."/>
            <person name="Piednoel M."/>
            <person name="Gundlach H."/>
            <person name="Van Bel M."/>
            <person name="Meyberg R."/>
            <person name="Vives C."/>
            <person name="Morata J."/>
            <person name="Symeonidi A."/>
            <person name="Hiss M."/>
            <person name="Muchero W."/>
            <person name="Kamisugi Y."/>
            <person name="Saleh O."/>
            <person name="Blanc G."/>
            <person name="Decker E.L."/>
            <person name="van Gessel N."/>
            <person name="Grimwood J."/>
            <person name="Hayes R.D."/>
            <person name="Graham S.W."/>
            <person name="Gunter L.E."/>
            <person name="McDaniel S.F."/>
            <person name="Hoernstein S.N.W."/>
            <person name="Larsson A."/>
            <person name="Li F.W."/>
            <person name="Perroud P.F."/>
            <person name="Phillips J."/>
            <person name="Ranjan P."/>
            <person name="Rokshar D.S."/>
            <person name="Rothfels C.J."/>
            <person name="Schneider L."/>
            <person name="Shu S."/>
            <person name="Stevenson D.W."/>
            <person name="Thummler F."/>
            <person name="Tillich M."/>
            <person name="Villarreal Aguilar J.C."/>
            <person name="Widiez T."/>
            <person name="Wong G.K."/>
            <person name="Wymore A."/>
            <person name="Zhang Y."/>
            <person name="Zimmer A.D."/>
            <person name="Quatrano R.S."/>
            <person name="Mayer K.F.X."/>
            <person name="Goodstein D."/>
            <person name="Casacuberta J.M."/>
            <person name="Vandepoele K."/>
            <person name="Reski R."/>
            <person name="Cuming A.C."/>
            <person name="Tuskan G.A."/>
            <person name="Maumus F."/>
            <person name="Salse J."/>
            <person name="Schmutz J."/>
            <person name="Rensing S.A."/>
        </authorList>
    </citation>
    <scope>NUCLEOTIDE SEQUENCE [LARGE SCALE GENOMIC DNA]</scope>
    <source>
        <strain evidence="2 3">cv. Gransden 2004</strain>
    </source>
</reference>
<evidence type="ECO:0000313" key="2">
    <source>
        <dbReference type="EnsemblPlants" id="Pp3c24_19570V3.1"/>
    </source>
</evidence>
<reference evidence="2" key="3">
    <citation type="submission" date="2020-12" db="UniProtKB">
        <authorList>
            <consortium name="EnsemblPlants"/>
        </authorList>
    </citation>
    <scope>IDENTIFICATION</scope>
</reference>